<feature type="transmembrane region" description="Helical" evidence="7">
    <location>
        <begin position="257"/>
        <end position="276"/>
    </location>
</feature>
<sequence>MTFIGCGDDKTDPFSSDNLVPELIRVCTIAPVFSLLFVCLRFYNARAVLRTVFKDDWLILPAMALSIGYSISTIFMTKHGLGYHGGYLISVDPTWSPKVWALLSGFPSSITSNLATLFIKTSILVFYLRFSTSRLFNVVVKTLIVVVVIANSLGAFGVLFACQPMKRFWDLSVEGTCIKNNIWYEWLIVMNCTTDLIILILPAWILAPLSVSYSQKLLIAAILGTGGFVVGVSILRVVIMERGKEDMDLTYRFAINYFWTTIEINVAIVCACAPCLRPLIAKFIPSVMNLGVRQDNGSAYTAPMSEIAQRRPQRPQMMGSHTELTRNSNEEGNQFRCNR</sequence>
<protein>
    <recommendedName>
        <fullName evidence="8">Rhodopsin domain-containing protein</fullName>
    </recommendedName>
</protein>
<evidence type="ECO:0000259" key="8">
    <source>
        <dbReference type="Pfam" id="PF20684"/>
    </source>
</evidence>
<keyword evidence="10" id="KW-1185">Reference proteome</keyword>
<dbReference type="EMBL" id="MU864973">
    <property type="protein sequence ID" value="KAK4462368.1"/>
    <property type="molecule type" value="Genomic_DNA"/>
</dbReference>
<evidence type="ECO:0000256" key="6">
    <source>
        <dbReference type="SAM" id="MobiDB-lite"/>
    </source>
</evidence>
<feature type="compositionally biased region" description="Polar residues" evidence="6">
    <location>
        <begin position="325"/>
        <end position="339"/>
    </location>
</feature>
<dbReference type="PANTHER" id="PTHR33048">
    <property type="entry name" value="PTH11-LIKE INTEGRAL MEMBRANE PROTEIN (AFU_ORTHOLOGUE AFUA_5G11245)"/>
    <property type="match status" value="1"/>
</dbReference>
<dbReference type="Proteomes" id="UP001321749">
    <property type="component" value="Unassembled WGS sequence"/>
</dbReference>
<gene>
    <name evidence="9" type="ORF">QBC42DRAFT_327097</name>
</gene>
<feature type="transmembrane region" description="Helical" evidence="7">
    <location>
        <begin position="57"/>
        <end position="76"/>
    </location>
</feature>
<comment type="subcellular location">
    <subcellularLocation>
        <location evidence="1">Membrane</location>
        <topology evidence="1">Multi-pass membrane protein</topology>
    </subcellularLocation>
</comment>
<evidence type="ECO:0000256" key="4">
    <source>
        <dbReference type="ARBA" id="ARBA00023136"/>
    </source>
</evidence>
<dbReference type="AlphaFoldDB" id="A0AAV9HPS0"/>
<reference evidence="9" key="1">
    <citation type="journal article" date="2023" name="Mol. Phylogenet. Evol.">
        <title>Genome-scale phylogeny and comparative genomics of the fungal order Sordariales.</title>
        <authorList>
            <person name="Hensen N."/>
            <person name="Bonometti L."/>
            <person name="Westerberg I."/>
            <person name="Brannstrom I.O."/>
            <person name="Guillou S."/>
            <person name="Cros-Aarteil S."/>
            <person name="Calhoun S."/>
            <person name="Haridas S."/>
            <person name="Kuo A."/>
            <person name="Mondo S."/>
            <person name="Pangilinan J."/>
            <person name="Riley R."/>
            <person name="LaButti K."/>
            <person name="Andreopoulos B."/>
            <person name="Lipzen A."/>
            <person name="Chen C."/>
            <person name="Yan M."/>
            <person name="Daum C."/>
            <person name="Ng V."/>
            <person name="Clum A."/>
            <person name="Steindorff A."/>
            <person name="Ohm R.A."/>
            <person name="Martin F."/>
            <person name="Silar P."/>
            <person name="Natvig D.O."/>
            <person name="Lalanne C."/>
            <person name="Gautier V."/>
            <person name="Ament-Velasquez S.L."/>
            <person name="Kruys A."/>
            <person name="Hutchinson M.I."/>
            <person name="Powell A.J."/>
            <person name="Barry K."/>
            <person name="Miller A.N."/>
            <person name="Grigoriev I.V."/>
            <person name="Debuchy R."/>
            <person name="Gladieux P."/>
            <person name="Hiltunen Thoren M."/>
            <person name="Johannesson H."/>
        </authorList>
    </citation>
    <scope>NUCLEOTIDE SEQUENCE</scope>
    <source>
        <strain evidence="9">PSN324</strain>
    </source>
</reference>
<evidence type="ECO:0000256" key="1">
    <source>
        <dbReference type="ARBA" id="ARBA00004141"/>
    </source>
</evidence>
<evidence type="ECO:0000256" key="3">
    <source>
        <dbReference type="ARBA" id="ARBA00022989"/>
    </source>
</evidence>
<organism evidence="9 10">
    <name type="scientific">Cladorrhinum samala</name>
    <dbReference type="NCBI Taxonomy" id="585594"/>
    <lineage>
        <taxon>Eukaryota</taxon>
        <taxon>Fungi</taxon>
        <taxon>Dikarya</taxon>
        <taxon>Ascomycota</taxon>
        <taxon>Pezizomycotina</taxon>
        <taxon>Sordariomycetes</taxon>
        <taxon>Sordariomycetidae</taxon>
        <taxon>Sordariales</taxon>
        <taxon>Podosporaceae</taxon>
        <taxon>Cladorrhinum</taxon>
    </lineage>
</organism>
<name>A0AAV9HPS0_9PEZI</name>
<feature type="transmembrane region" description="Helical" evidence="7">
    <location>
        <begin position="182"/>
        <end position="205"/>
    </location>
</feature>
<dbReference type="InterPro" id="IPR052337">
    <property type="entry name" value="SAT4-like"/>
</dbReference>
<dbReference type="PANTHER" id="PTHR33048:SF55">
    <property type="entry name" value="INTEGRAL MEMBRANE PROTEIN"/>
    <property type="match status" value="1"/>
</dbReference>
<reference evidence="9" key="2">
    <citation type="submission" date="2023-06" db="EMBL/GenBank/DDBJ databases">
        <authorList>
            <consortium name="Lawrence Berkeley National Laboratory"/>
            <person name="Mondo S.J."/>
            <person name="Hensen N."/>
            <person name="Bonometti L."/>
            <person name="Westerberg I."/>
            <person name="Brannstrom I.O."/>
            <person name="Guillou S."/>
            <person name="Cros-Aarteil S."/>
            <person name="Calhoun S."/>
            <person name="Haridas S."/>
            <person name="Kuo A."/>
            <person name="Pangilinan J."/>
            <person name="Riley R."/>
            <person name="Labutti K."/>
            <person name="Andreopoulos B."/>
            <person name="Lipzen A."/>
            <person name="Chen C."/>
            <person name="Yanf M."/>
            <person name="Daum C."/>
            <person name="Ng V."/>
            <person name="Clum A."/>
            <person name="Steindorff A."/>
            <person name="Ohm R."/>
            <person name="Martin F."/>
            <person name="Silar P."/>
            <person name="Natvig D."/>
            <person name="Lalanne C."/>
            <person name="Gautier V."/>
            <person name="Ament-Velasquez S.L."/>
            <person name="Kruys A."/>
            <person name="Hutchinson M.I."/>
            <person name="Powell A.J."/>
            <person name="Barry K."/>
            <person name="Miller A.N."/>
            <person name="Grigoriev I.V."/>
            <person name="Debuchy R."/>
            <person name="Gladieux P."/>
            <person name="Thoren M.H."/>
            <person name="Johannesson H."/>
        </authorList>
    </citation>
    <scope>NUCLEOTIDE SEQUENCE</scope>
    <source>
        <strain evidence="9">PSN324</strain>
    </source>
</reference>
<keyword evidence="4 7" id="KW-0472">Membrane</keyword>
<feature type="transmembrane region" description="Helical" evidence="7">
    <location>
        <begin position="23"/>
        <end position="45"/>
    </location>
</feature>
<comment type="similarity">
    <text evidence="5">Belongs to the SAT4 family.</text>
</comment>
<evidence type="ECO:0000313" key="9">
    <source>
        <dbReference type="EMBL" id="KAK4462368.1"/>
    </source>
</evidence>
<feature type="transmembrane region" description="Helical" evidence="7">
    <location>
        <begin position="142"/>
        <end position="162"/>
    </location>
</feature>
<evidence type="ECO:0000256" key="2">
    <source>
        <dbReference type="ARBA" id="ARBA00022692"/>
    </source>
</evidence>
<evidence type="ECO:0000313" key="10">
    <source>
        <dbReference type="Proteomes" id="UP001321749"/>
    </source>
</evidence>
<feature type="transmembrane region" description="Helical" evidence="7">
    <location>
        <begin position="110"/>
        <end position="130"/>
    </location>
</feature>
<feature type="domain" description="Rhodopsin" evidence="8">
    <location>
        <begin position="41"/>
        <end position="281"/>
    </location>
</feature>
<keyword evidence="2 7" id="KW-0812">Transmembrane</keyword>
<feature type="transmembrane region" description="Helical" evidence="7">
    <location>
        <begin position="217"/>
        <end position="237"/>
    </location>
</feature>
<dbReference type="InterPro" id="IPR049326">
    <property type="entry name" value="Rhodopsin_dom_fungi"/>
</dbReference>
<proteinExistence type="inferred from homology"/>
<evidence type="ECO:0000256" key="5">
    <source>
        <dbReference type="ARBA" id="ARBA00038359"/>
    </source>
</evidence>
<comment type="caution">
    <text evidence="9">The sequence shown here is derived from an EMBL/GenBank/DDBJ whole genome shotgun (WGS) entry which is preliminary data.</text>
</comment>
<accession>A0AAV9HPS0</accession>
<evidence type="ECO:0000256" key="7">
    <source>
        <dbReference type="SAM" id="Phobius"/>
    </source>
</evidence>
<dbReference type="Pfam" id="PF20684">
    <property type="entry name" value="Fung_rhodopsin"/>
    <property type="match status" value="1"/>
</dbReference>
<keyword evidence="3 7" id="KW-1133">Transmembrane helix</keyword>
<dbReference type="GO" id="GO:0016020">
    <property type="term" value="C:membrane"/>
    <property type="evidence" value="ECO:0007669"/>
    <property type="project" value="UniProtKB-SubCell"/>
</dbReference>
<feature type="region of interest" description="Disordered" evidence="6">
    <location>
        <begin position="310"/>
        <end position="339"/>
    </location>
</feature>